<sequence length="345" mass="38601">MSQQKASVPTRPLGPGGPEIPILGLGLMGLSSFYGTPPPDDERLAFLDRAHELGCTHWDSAALYGDSEVLLGKWFEKTGKRSDIFLATKFGNRVRPDGGREFCNEPEYIREAVKESLKKLKTDYIDLLYCHRISGKTPIEDVIETMKEFVESGQVRHIGLSECGADTLIRASKIHPIRAYQIEYSPFSRDIESPDLNLAKTCRDLRIPIIAYSPLGRGMLTGRYTSAEDFEPGDFRRAVPRFSSENFPKNMELVEKIKEIAAKKGCAPGQLTLARMMKQDLVFPIPGTKKIAYLEENWGANSVYETLTEEEEKAVREAMDKAEVYGTRYPPAAMGALVKDTPLRS</sequence>
<evidence type="ECO:0000313" key="3">
    <source>
        <dbReference type="EMBL" id="KAK0736395.1"/>
    </source>
</evidence>
<evidence type="ECO:0000259" key="2">
    <source>
        <dbReference type="Pfam" id="PF00248"/>
    </source>
</evidence>
<dbReference type="InterPro" id="IPR023210">
    <property type="entry name" value="NADP_OxRdtase_dom"/>
</dbReference>
<keyword evidence="1" id="KW-0560">Oxidoreductase</keyword>
<dbReference type="PANTHER" id="PTHR43625">
    <property type="entry name" value="AFLATOXIN B1 ALDEHYDE REDUCTASE"/>
    <property type="match status" value="1"/>
</dbReference>
<reference evidence="3" key="1">
    <citation type="submission" date="2023-06" db="EMBL/GenBank/DDBJ databases">
        <title>Genome-scale phylogeny and comparative genomics of the fungal order Sordariales.</title>
        <authorList>
            <consortium name="Lawrence Berkeley National Laboratory"/>
            <person name="Hensen N."/>
            <person name="Bonometti L."/>
            <person name="Westerberg I."/>
            <person name="Brannstrom I.O."/>
            <person name="Guillou S."/>
            <person name="Cros-Aarteil S."/>
            <person name="Calhoun S."/>
            <person name="Haridas S."/>
            <person name="Kuo A."/>
            <person name="Mondo S."/>
            <person name="Pangilinan J."/>
            <person name="Riley R."/>
            <person name="Labutti K."/>
            <person name="Andreopoulos B."/>
            <person name="Lipzen A."/>
            <person name="Chen C."/>
            <person name="Yanf M."/>
            <person name="Daum C."/>
            <person name="Ng V."/>
            <person name="Clum A."/>
            <person name="Steindorff A."/>
            <person name="Ohm R."/>
            <person name="Martin F."/>
            <person name="Silar P."/>
            <person name="Natvig D."/>
            <person name="Lalanne C."/>
            <person name="Gautier V."/>
            <person name="Ament-Velasquez S.L."/>
            <person name="Kruys A."/>
            <person name="Hutchinson M.I."/>
            <person name="Powell A.J."/>
            <person name="Barry K."/>
            <person name="Miller A.N."/>
            <person name="Grigoriev I.V."/>
            <person name="Debuchy R."/>
            <person name="Gladieux P."/>
            <person name="Thoren M.H."/>
            <person name="Johannesson H."/>
        </authorList>
    </citation>
    <scope>NUCLEOTIDE SEQUENCE</scope>
    <source>
        <strain evidence="3">CBS 540.89</strain>
    </source>
</reference>
<dbReference type="SUPFAM" id="SSF51430">
    <property type="entry name" value="NAD(P)-linked oxidoreductase"/>
    <property type="match status" value="1"/>
</dbReference>
<organism evidence="3 4">
    <name type="scientific">Apiosordaria backusii</name>
    <dbReference type="NCBI Taxonomy" id="314023"/>
    <lineage>
        <taxon>Eukaryota</taxon>
        <taxon>Fungi</taxon>
        <taxon>Dikarya</taxon>
        <taxon>Ascomycota</taxon>
        <taxon>Pezizomycotina</taxon>
        <taxon>Sordariomycetes</taxon>
        <taxon>Sordariomycetidae</taxon>
        <taxon>Sordariales</taxon>
        <taxon>Lasiosphaeriaceae</taxon>
        <taxon>Apiosordaria</taxon>
    </lineage>
</organism>
<dbReference type="Proteomes" id="UP001172159">
    <property type="component" value="Unassembled WGS sequence"/>
</dbReference>
<dbReference type="Pfam" id="PF00248">
    <property type="entry name" value="Aldo_ket_red"/>
    <property type="match status" value="1"/>
</dbReference>
<evidence type="ECO:0000313" key="4">
    <source>
        <dbReference type="Proteomes" id="UP001172159"/>
    </source>
</evidence>
<dbReference type="PANTHER" id="PTHR43625:SF40">
    <property type="entry name" value="ALDO-KETO REDUCTASE YAKC [NADP(+)]"/>
    <property type="match status" value="1"/>
</dbReference>
<name>A0AA40BLG0_9PEZI</name>
<dbReference type="EMBL" id="JAUKTV010000006">
    <property type="protein sequence ID" value="KAK0736395.1"/>
    <property type="molecule type" value="Genomic_DNA"/>
</dbReference>
<dbReference type="GO" id="GO:0016491">
    <property type="term" value="F:oxidoreductase activity"/>
    <property type="evidence" value="ECO:0007669"/>
    <property type="project" value="UniProtKB-KW"/>
</dbReference>
<dbReference type="InterPro" id="IPR036812">
    <property type="entry name" value="NAD(P)_OxRdtase_dom_sf"/>
</dbReference>
<dbReference type="AlphaFoldDB" id="A0AA40BLG0"/>
<dbReference type="Gene3D" id="3.20.20.100">
    <property type="entry name" value="NADP-dependent oxidoreductase domain"/>
    <property type="match status" value="1"/>
</dbReference>
<feature type="domain" description="NADP-dependent oxidoreductase" evidence="2">
    <location>
        <begin position="23"/>
        <end position="318"/>
    </location>
</feature>
<evidence type="ECO:0000256" key="1">
    <source>
        <dbReference type="ARBA" id="ARBA00023002"/>
    </source>
</evidence>
<keyword evidence="4" id="KW-1185">Reference proteome</keyword>
<accession>A0AA40BLG0</accession>
<dbReference type="InterPro" id="IPR020471">
    <property type="entry name" value="AKR"/>
</dbReference>
<comment type="caution">
    <text evidence="3">The sequence shown here is derived from an EMBL/GenBank/DDBJ whole genome shotgun (WGS) entry which is preliminary data.</text>
</comment>
<protein>
    <submittedName>
        <fullName evidence="3">NADP-dependent oxidoreductase domain-containing protein</fullName>
    </submittedName>
</protein>
<gene>
    <name evidence="3" type="ORF">B0T21DRAFT_332776</name>
</gene>
<dbReference type="PRINTS" id="PR00069">
    <property type="entry name" value="ALDKETRDTASE"/>
</dbReference>
<dbReference type="GO" id="GO:0005737">
    <property type="term" value="C:cytoplasm"/>
    <property type="evidence" value="ECO:0007669"/>
    <property type="project" value="TreeGrafter"/>
</dbReference>
<proteinExistence type="predicted"/>
<dbReference type="InterPro" id="IPR050791">
    <property type="entry name" value="Aldo-Keto_reductase"/>
</dbReference>